<feature type="region of interest" description="Disordered" evidence="1">
    <location>
        <begin position="125"/>
        <end position="223"/>
    </location>
</feature>
<proteinExistence type="predicted"/>
<dbReference type="CDD" id="cd00303">
    <property type="entry name" value="retropepsin_like"/>
    <property type="match status" value="1"/>
</dbReference>
<protein>
    <submittedName>
        <fullName evidence="2">Uncharacterized protein</fullName>
    </submittedName>
</protein>
<feature type="compositionally biased region" description="Acidic residues" evidence="1">
    <location>
        <begin position="214"/>
        <end position="223"/>
    </location>
</feature>
<reference evidence="2 3" key="1">
    <citation type="journal article" date="2015" name="Genome Biol. Evol.">
        <title>Comparative Genomics of a Bacterivorous Green Alga Reveals Evolutionary Causalities and Consequences of Phago-Mixotrophic Mode of Nutrition.</title>
        <authorList>
            <person name="Burns J.A."/>
            <person name="Paasch A."/>
            <person name="Narechania A."/>
            <person name="Kim E."/>
        </authorList>
    </citation>
    <scope>NUCLEOTIDE SEQUENCE [LARGE SCALE GENOMIC DNA]</scope>
    <source>
        <strain evidence="2 3">PLY_AMNH</strain>
    </source>
</reference>
<dbReference type="InterPro" id="IPR021109">
    <property type="entry name" value="Peptidase_aspartic_dom_sf"/>
</dbReference>
<dbReference type="EMBL" id="LGRX02034064">
    <property type="protein sequence ID" value="KAK3238948.1"/>
    <property type="molecule type" value="Genomic_DNA"/>
</dbReference>
<dbReference type="Gene3D" id="2.40.70.10">
    <property type="entry name" value="Acid Proteases"/>
    <property type="match status" value="1"/>
</dbReference>
<organism evidence="2 3">
    <name type="scientific">Cymbomonas tetramitiformis</name>
    <dbReference type="NCBI Taxonomy" id="36881"/>
    <lineage>
        <taxon>Eukaryota</taxon>
        <taxon>Viridiplantae</taxon>
        <taxon>Chlorophyta</taxon>
        <taxon>Pyramimonadophyceae</taxon>
        <taxon>Pyramimonadales</taxon>
        <taxon>Pyramimonadaceae</taxon>
        <taxon>Cymbomonas</taxon>
    </lineage>
</organism>
<comment type="caution">
    <text evidence="2">The sequence shown here is derived from an EMBL/GenBank/DDBJ whole genome shotgun (WGS) entry which is preliminary data.</text>
</comment>
<feature type="compositionally biased region" description="Low complexity" evidence="1">
    <location>
        <begin position="156"/>
        <end position="169"/>
    </location>
</feature>
<evidence type="ECO:0000313" key="3">
    <source>
        <dbReference type="Proteomes" id="UP001190700"/>
    </source>
</evidence>
<accession>A0AAE0BLR8</accession>
<evidence type="ECO:0000256" key="1">
    <source>
        <dbReference type="SAM" id="MobiDB-lite"/>
    </source>
</evidence>
<name>A0AAE0BLR8_9CHLO</name>
<evidence type="ECO:0000313" key="2">
    <source>
        <dbReference type="EMBL" id="KAK3238948.1"/>
    </source>
</evidence>
<dbReference type="Proteomes" id="UP001190700">
    <property type="component" value="Unassembled WGS sequence"/>
</dbReference>
<gene>
    <name evidence="2" type="ORF">CYMTET_51083</name>
</gene>
<sequence>MLTLDRLRRAQDAAQFKIRLREAIAKAKAVASRRKQALAAIQPAPWPDDPEPEDDITRTLRHQGLVAEAGTYHLPDDNSDPELKETEENLTKLASIRPDTGVDPTAGRWGPHEVKVRVDIGASGSFTSETVAQRLKMRPQRHEKEMRVQVVDGSTGEQPQEQQQEQQQEGPPPLMEDSAESDSDASRCSFATAASMEDLITGSESSDSDRGLTEAEDEAQELV</sequence>
<dbReference type="AlphaFoldDB" id="A0AAE0BLR8"/>
<keyword evidence="3" id="KW-1185">Reference proteome</keyword>